<evidence type="ECO:0000256" key="6">
    <source>
        <dbReference type="ARBA" id="ARBA00022777"/>
    </source>
</evidence>
<keyword evidence="11" id="KW-1185">Reference proteome</keyword>
<evidence type="ECO:0000256" key="7">
    <source>
        <dbReference type="ARBA" id="ARBA00022840"/>
    </source>
</evidence>
<dbReference type="SUPFAM" id="SSF55874">
    <property type="entry name" value="ATPase domain of HSP90 chaperone/DNA topoisomerase II/histidine kinase"/>
    <property type="match status" value="1"/>
</dbReference>
<feature type="domain" description="Histidine kinase" evidence="9">
    <location>
        <begin position="134"/>
        <end position="351"/>
    </location>
</feature>
<protein>
    <recommendedName>
        <fullName evidence="2">histidine kinase</fullName>
        <ecNumber evidence="2">2.7.13.3</ecNumber>
    </recommendedName>
</protein>
<keyword evidence="3" id="KW-0597">Phosphoprotein</keyword>
<dbReference type="EC" id="2.7.13.3" evidence="2"/>
<dbReference type="InterPro" id="IPR036890">
    <property type="entry name" value="HATPase_C_sf"/>
</dbReference>
<keyword evidence="5" id="KW-0547">Nucleotide-binding</keyword>
<comment type="caution">
    <text evidence="10">The sequence shown here is derived from an EMBL/GenBank/DDBJ whole genome shotgun (WGS) entry which is preliminary data.</text>
</comment>
<name>A3VDV1_9RHOB</name>
<dbReference type="PANTHER" id="PTHR43065">
    <property type="entry name" value="SENSOR HISTIDINE KINASE"/>
    <property type="match status" value="1"/>
</dbReference>
<dbReference type="HOGENOM" id="CLU_000445_114_39_5"/>
<dbReference type="AlphaFoldDB" id="A3VDV1"/>
<evidence type="ECO:0000256" key="4">
    <source>
        <dbReference type="ARBA" id="ARBA00022679"/>
    </source>
</evidence>
<organism evidence="10 11">
    <name type="scientific">Maritimibacter alkaliphilus HTCC2654</name>
    <dbReference type="NCBI Taxonomy" id="314271"/>
    <lineage>
        <taxon>Bacteria</taxon>
        <taxon>Pseudomonadati</taxon>
        <taxon>Pseudomonadota</taxon>
        <taxon>Alphaproteobacteria</taxon>
        <taxon>Rhodobacterales</taxon>
        <taxon>Roseobacteraceae</taxon>
        <taxon>Maritimibacter</taxon>
    </lineage>
</organism>
<dbReference type="PANTHER" id="PTHR43065:SF10">
    <property type="entry name" value="PEROXIDE STRESS-ACTIVATED HISTIDINE KINASE MAK3"/>
    <property type="match status" value="1"/>
</dbReference>
<dbReference type="InterPro" id="IPR005467">
    <property type="entry name" value="His_kinase_dom"/>
</dbReference>
<dbReference type="STRING" id="314271.RB2654_03214"/>
<dbReference type="InterPro" id="IPR004358">
    <property type="entry name" value="Sig_transdc_His_kin-like_C"/>
</dbReference>
<dbReference type="InterPro" id="IPR013767">
    <property type="entry name" value="PAS_fold"/>
</dbReference>
<dbReference type="SMART" id="SM00387">
    <property type="entry name" value="HATPase_c"/>
    <property type="match status" value="1"/>
</dbReference>
<dbReference type="PROSITE" id="PS50109">
    <property type="entry name" value="HIS_KIN"/>
    <property type="match status" value="1"/>
</dbReference>
<dbReference type="GO" id="GO:0000155">
    <property type="term" value="F:phosphorelay sensor kinase activity"/>
    <property type="evidence" value="ECO:0007669"/>
    <property type="project" value="InterPro"/>
</dbReference>
<dbReference type="Pfam" id="PF00989">
    <property type="entry name" value="PAS"/>
    <property type="match status" value="1"/>
</dbReference>
<evidence type="ECO:0000256" key="2">
    <source>
        <dbReference type="ARBA" id="ARBA00012438"/>
    </source>
</evidence>
<gene>
    <name evidence="10" type="ORF">RB2654_03214</name>
</gene>
<evidence type="ECO:0000256" key="1">
    <source>
        <dbReference type="ARBA" id="ARBA00000085"/>
    </source>
</evidence>
<evidence type="ECO:0000259" key="9">
    <source>
        <dbReference type="PROSITE" id="PS50109"/>
    </source>
</evidence>
<dbReference type="Pfam" id="PF00512">
    <property type="entry name" value="HisKA"/>
    <property type="match status" value="1"/>
</dbReference>
<evidence type="ECO:0000313" key="10">
    <source>
        <dbReference type="EMBL" id="EAQ13690.1"/>
    </source>
</evidence>
<reference evidence="10 11" key="1">
    <citation type="journal article" date="2010" name="J. Bacteriol.">
        <title>Genome sequences of Pelagibaca bermudensis HTCC2601T and Maritimibacter alkaliphilus HTCC2654T, the type strains of two marine Roseobacter genera.</title>
        <authorList>
            <person name="Thrash J.C."/>
            <person name="Cho J.C."/>
            <person name="Ferriera S."/>
            <person name="Johnson J."/>
            <person name="Vergin K.L."/>
            <person name="Giovannoni S.J."/>
        </authorList>
    </citation>
    <scope>NUCLEOTIDE SEQUENCE [LARGE SCALE GENOMIC DNA]</scope>
    <source>
        <strain evidence="10 11">HTCC2654</strain>
    </source>
</reference>
<comment type="catalytic activity">
    <reaction evidence="1">
        <text>ATP + protein L-histidine = ADP + protein N-phospho-L-histidine.</text>
        <dbReference type="EC" id="2.7.13.3"/>
    </reaction>
</comment>
<dbReference type="GO" id="GO:0005524">
    <property type="term" value="F:ATP binding"/>
    <property type="evidence" value="ECO:0007669"/>
    <property type="project" value="UniProtKB-KW"/>
</dbReference>
<evidence type="ECO:0000313" key="11">
    <source>
        <dbReference type="Proteomes" id="UP000002931"/>
    </source>
</evidence>
<dbReference type="GO" id="GO:0006355">
    <property type="term" value="P:regulation of DNA-templated transcription"/>
    <property type="evidence" value="ECO:0007669"/>
    <property type="project" value="InterPro"/>
</dbReference>
<dbReference type="eggNOG" id="COG3852">
    <property type="taxonomic scope" value="Bacteria"/>
</dbReference>
<dbReference type="EMBL" id="AAMT01000004">
    <property type="protein sequence ID" value="EAQ13690.1"/>
    <property type="molecule type" value="Genomic_DNA"/>
</dbReference>
<dbReference type="Pfam" id="PF02518">
    <property type="entry name" value="HATPase_c"/>
    <property type="match status" value="1"/>
</dbReference>
<dbReference type="Gene3D" id="1.10.287.130">
    <property type="match status" value="1"/>
</dbReference>
<dbReference type="PRINTS" id="PR00344">
    <property type="entry name" value="BCTRLSENSOR"/>
</dbReference>
<evidence type="ECO:0000256" key="5">
    <source>
        <dbReference type="ARBA" id="ARBA00022741"/>
    </source>
</evidence>
<keyword evidence="8" id="KW-0902">Two-component regulatory system</keyword>
<evidence type="ECO:0000256" key="3">
    <source>
        <dbReference type="ARBA" id="ARBA00022553"/>
    </source>
</evidence>
<sequence>MTDDEILWNSLPVPGLIIDGNDEIVDANSAAEAFLNSSSKSLAGKAVLDQLAIATNMEGAFARVRRDQGAMFINSVDVGTGTTAPVECNIQIAPMMHTKDQLLMLMEPRKLADRMGKAHGVKSAARSAIGMAEMLAHEIKNPLAGITGAAQLLSMNLSADDLELTDLIVAESRRIVALLEQVEQFGNLRPPEKREVNVHDLLDRAQKSAEVGFAAKMSIHEDYDPSLPPTYVDPDQLMQVFLNLLKNAAQVAGDEGGTIKIRTFYDHSLRLRRTDGTGNRLPLQVEIIDNGPGIPPEIVDQIFEPFVSGRENGTGLGLALVSKIISDHDGWVSVDSVPGKTVFRISLPVAPKDKE</sequence>
<dbReference type="InterPro" id="IPR003661">
    <property type="entry name" value="HisK_dim/P_dom"/>
</dbReference>
<accession>A3VDV1</accession>
<evidence type="ECO:0000256" key="8">
    <source>
        <dbReference type="ARBA" id="ARBA00023012"/>
    </source>
</evidence>
<dbReference type="RefSeq" id="WP_008328657.1">
    <property type="nucleotide sequence ID" value="NZ_CH902578.1"/>
</dbReference>
<proteinExistence type="predicted"/>
<dbReference type="OrthoDB" id="9789238at2"/>
<keyword evidence="4" id="KW-0808">Transferase</keyword>
<dbReference type="Proteomes" id="UP000002931">
    <property type="component" value="Unassembled WGS sequence"/>
</dbReference>
<dbReference type="CDD" id="cd00082">
    <property type="entry name" value="HisKA"/>
    <property type="match status" value="1"/>
</dbReference>
<keyword evidence="6 10" id="KW-0418">Kinase</keyword>
<dbReference type="InterPro" id="IPR036097">
    <property type="entry name" value="HisK_dim/P_sf"/>
</dbReference>
<dbReference type="SMART" id="SM00388">
    <property type="entry name" value="HisKA"/>
    <property type="match status" value="1"/>
</dbReference>
<dbReference type="Gene3D" id="3.30.565.10">
    <property type="entry name" value="Histidine kinase-like ATPase, C-terminal domain"/>
    <property type="match status" value="1"/>
</dbReference>
<keyword evidence="7" id="KW-0067">ATP-binding</keyword>
<dbReference type="SUPFAM" id="SSF47384">
    <property type="entry name" value="Homodimeric domain of signal transducing histidine kinase"/>
    <property type="match status" value="1"/>
</dbReference>
<dbReference type="InterPro" id="IPR003594">
    <property type="entry name" value="HATPase_dom"/>
</dbReference>